<dbReference type="GO" id="GO:0016810">
    <property type="term" value="F:hydrolase activity, acting on carbon-nitrogen (but not peptide) bonds"/>
    <property type="evidence" value="ECO:0007669"/>
    <property type="project" value="InterPro"/>
</dbReference>
<dbReference type="InterPro" id="IPR006680">
    <property type="entry name" value="Amidohydro-rel"/>
</dbReference>
<proteinExistence type="predicted"/>
<evidence type="ECO:0000313" key="3">
    <source>
        <dbReference type="Proteomes" id="UP000002484"/>
    </source>
</evidence>
<dbReference type="InterPro" id="IPR032466">
    <property type="entry name" value="Metal_Hydrolase"/>
</dbReference>
<dbReference type="HOGENOM" id="CLU_023620_2_2_11"/>
<dbReference type="SUPFAM" id="SSF51556">
    <property type="entry name" value="Metallo-dependent hydrolases"/>
    <property type="match status" value="1"/>
</dbReference>
<dbReference type="InterPro" id="IPR011059">
    <property type="entry name" value="Metal-dep_hydrolase_composite"/>
</dbReference>
<dbReference type="InParanoid" id="E3J7H3"/>
<dbReference type="STRING" id="298654.FraEuI1c_1520"/>
<dbReference type="Proteomes" id="UP000002484">
    <property type="component" value="Chromosome"/>
</dbReference>
<name>E3J7H3_PSEI1</name>
<feature type="domain" description="Amidohydrolase-related" evidence="1">
    <location>
        <begin position="66"/>
        <end position="435"/>
    </location>
</feature>
<gene>
    <name evidence="2" type="ordered locus">FraEuI1c_1520</name>
</gene>
<keyword evidence="3" id="KW-1185">Reference proteome</keyword>
<dbReference type="InterPro" id="IPR051781">
    <property type="entry name" value="Metallo-dep_Hydrolase"/>
</dbReference>
<dbReference type="AlphaFoldDB" id="E3J7H3"/>
<dbReference type="KEGG" id="fri:FraEuI1c_1520"/>
<protein>
    <submittedName>
        <fullName evidence="2">Amidohydrolase</fullName>
    </submittedName>
</protein>
<dbReference type="Pfam" id="PF01979">
    <property type="entry name" value="Amidohydro_1"/>
    <property type="match status" value="1"/>
</dbReference>
<dbReference type="PANTHER" id="PTHR43135">
    <property type="entry name" value="ALPHA-D-RIBOSE 1-METHYLPHOSPHONATE 5-TRIPHOSPHATE DIPHOSPHATASE"/>
    <property type="match status" value="1"/>
</dbReference>
<reference evidence="2 3" key="1">
    <citation type="submission" date="2010-10" db="EMBL/GenBank/DDBJ databases">
        <title>Complete sequence of Frankia sp. EuI1c.</title>
        <authorList>
            <consortium name="US DOE Joint Genome Institute"/>
            <person name="Lucas S."/>
            <person name="Copeland A."/>
            <person name="Lapidus A."/>
            <person name="Cheng J.-F."/>
            <person name="Bruce D."/>
            <person name="Goodwin L."/>
            <person name="Pitluck S."/>
            <person name="Chertkov O."/>
            <person name="Detter J.C."/>
            <person name="Han C."/>
            <person name="Tapia R."/>
            <person name="Land M."/>
            <person name="Hauser L."/>
            <person name="Jeffries C."/>
            <person name="Kyrpides N."/>
            <person name="Ivanova N."/>
            <person name="Mikhailova N."/>
            <person name="Beauchemin N."/>
            <person name="Sen A."/>
            <person name="Sur S.A."/>
            <person name="Gtari M."/>
            <person name="Wall L."/>
            <person name="Tisa L."/>
            <person name="Woyke T."/>
        </authorList>
    </citation>
    <scope>NUCLEOTIDE SEQUENCE [LARGE SCALE GENOMIC DNA]</scope>
    <source>
        <strain evidence="3">DSM 45817 / CECT 9037 / EuI1c</strain>
    </source>
</reference>
<dbReference type="SUPFAM" id="SSF51338">
    <property type="entry name" value="Composite domain of metallo-dependent hydrolases"/>
    <property type="match status" value="2"/>
</dbReference>
<evidence type="ECO:0000313" key="2">
    <source>
        <dbReference type="EMBL" id="ADP79582.1"/>
    </source>
</evidence>
<dbReference type="eggNOG" id="COG1228">
    <property type="taxonomic scope" value="Bacteria"/>
</dbReference>
<dbReference type="EMBL" id="CP002299">
    <property type="protein sequence ID" value="ADP79582.1"/>
    <property type="molecule type" value="Genomic_DNA"/>
</dbReference>
<accession>E3J7H3</accession>
<dbReference type="FunCoup" id="E3J7H3">
    <property type="interactions" value="33"/>
</dbReference>
<dbReference type="OrthoDB" id="3514520at2"/>
<dbReference type="RefSeq" id="WP_013422701.1">
    <property type="nucleotide sequence ID" value="NC_014666.1"/>
</dbReference>
<dbReference type="Gene3D" id="2.30.40.10">
    <property type="entry name" value="Urease, subunit C, domain 1"/>
    <property type="match status" value="1"/>
</dbReference>
<sequence>MEPTRRSFPTASQAFLAKRIFTAVGAEGTLIEDAALVLEDNQILYVGPAREVELAAVPVHDLGDVTVLPGLVDAHAHLTLPADKRNYEQVHQDPDEMLALVCVMNLRKHLAAGVTTIRDNGGRNRVTFTVRDAIRRGYLAGPRLLLCGRPVTQRLGHFYFCGGTADGPVEIRATVRALVAEGADHIKIMASGGATLGNLPYYAAYTVEEMKAAVDAAHDLGRLTTGHCRATQSMRYALEAGFDAIEHAEFLEADLSRKANLGAHHNLQGGQSVYDGRLAQQLLDAGTFISTTLQCGGYDTVVDLRHKKDTAGLTGQEQGQLDALQFYFEQKVGNFSQLIKDGFVGKLAISSDAGPFDTQFGRMDLGLCLGVEGGMTTGQALVAATRVGAELCGIADEVGTLEPGKLADFFAVDGDPTRNIADIANVTGVWADGRLRSHGPGVGVEWP</sequence>
<evidence type="ECO:0000259" key="1">
    <source>
        <dbReference type="Pfam" id="PF01979"/>
    </source>
</evidence>
<organism evidence="2 3">
    <name type="scientific">Pseudofrankia inefficax (strain DSM 45817 / CECT 9037 / DDB 130130 / EuI1c)</name>
    <name type="common">Frankia inefficax</name>
    <dbReference type="NCBI Taxonomy" id="298654"/>
    <lineage>
        <taxon>Bacteria</taxon>
        <taxon>Bacillati</taxon>
        <taxon>Actinomycetota</taxon>
        <taxon>Actinomycetes</taxon>
        <taxon>Frankiales</taxon>
        <taxon>Frankiaceae</taxon>
        <taxon>Pseudofrankia</taxon>
    </lineage>
</organism>
<dbReference type="PANTHER" id="PTHR43135:SF3">
    <property type="entry name" value="ALPHA-D-RIBOSE 1-METHYLPHOSPHONATE 5-TRIPHOSPHATE DIPHOSPHATASE"/>
    <property type="match status" value="1"/>
</dbReference>
<dbReference type="Gene3D" id="3.20.20.140">
    <property type="entry name" value="Metal-dependent hydrolases"/>
    <property type="match status" value="1"/>
</dbReference>
<keyword evidence="2" id="KW-0378">Hydrolase</keyword>